<reference evidence="4" key="1">
    <citation type="submission" date="2021-06" db="EMBL/GenBank/DDBJ databases">
        <authorList>
            <person name="Kallberg Y."/>
            <person name="Tangrot J."/>
            <person name="Rosling A."/>
        </authorList>
    </citation>
    <scope>NUCLEOTIDE SEQUENCE</scope>
    <source>
        <strain evidence="4">IA702</strain>
    </source>
</reference>
<organism evidence="4 5">
    <name type="scientific">Paraglomus occultum</name>
    <dbReference type="NCBI Taxonomy" id="144539"/>
    <lineage>
        <taxon>Eukaryota</taxon>
        <taxon>Fungi</taxon>
        <taxon>Fungi incertae sedis</taxon>
        <taxon>Mucoromycota</taxon>
        <taxon>Glomeromycotina</taxon>
        <taxon>Glomeromycetes</taxon>
        <taxon>Paraglomerales</taxon>
        <taxon>Paraglomeraceae</taxon>
        <taxon>Paraglomus</taxon>
    </lineage>
</organism>
<evidence type="ECO:0000313" key="5">
    <source>
        <dbReference type="Proteomes" id="UP000789572"/>
    </source>
</evidence>
<dbReference type="SMART" id="SM00358">
    <property type="entry name" value="DSRM"/>
    <property type="match status" value="3"/>
</dbReference>
<dbReference type="PANTHER" id="PTHR35083:SF1">
    <property type="entry name" value="RGD1565685 PROTEIN"/>
    <property type="match status" value="1"/>
</dbReference>
<dbReference type="OrthoDB" id="2393491at2759"/>
<sequence>MSHSPDLGRVNPQPLFQSSERSQYTFPPPIQPYSQTYSQTYTSALKPDALRSTFPPFEQSYSASNIAVGDRLSHVSFINTIYQKKKLHEPPNYEFTQQNGQFLATLSFFGKTFRGETFKPKKQDAKEEVARVAVRELRQMEPRLVDDIERELERSTRTTKSQRRVETSSLKCETWLKKQDKNKRSCVSLLEFCQTFKYGSPTYKQSHDFQGNYIFEVEVGNKRFKSPHAMFSKKEAQDLAAKIALEALFKEQQKKEFDEQEMFKQPSYASGLAGRDIFDTYSYTETEKLYDHSGRPSCSYAGTENVEPVFPTVSGTSVPGCAPIGQLFNRPVERDSTTANSSFYSVPIGVSMESVRNEDRVPFAPSLTSSGLGPPPRSEIVEPMTSNMYVPHMPTQPPSASSMHSVPQPFMSSPSPSPYYMPPAFSAAPANPTYNPSYTYSNTPKKRYVSLLYEAAQARKWEPPNFTMHSTSNGGFIGEVRFMGHIFRGRNAFPKKAEAKENISEVAYKFYVDNLNKQML</sequence>
<dbReference type="Gene3D" id="3.30.160.20">
    <property type="match status" value="3"/>
</dbReference>
<dbReference type="InterPro" id="IPR014720">
    <property type="entry name" value="dsRBD_dom"/>
</dbReference>
<accession>A0A9N9G331</accession>
<evidence type="ECO:0000313" key="4">
    <source>
        <dbReference type="EMBL" id="CAG8573831.1"/>
    </source>
</evidence>
<dbReference type="PANTHER" id="PTHR35083">
    <property type="entry name" value="RGD1565685 PROTEIN"/>
    <property type="match status" value="1"/>
</dbReference>
<evidence type="ECO:0000259" key="3">
    <source>
        <dbReference type="PROSITE" id="PS50137"/>
    </source>
</evidence>
<comment type="caution">
    <text evidence="4">The sequence shown here is derived from an EMBL/GenBank/DDBJ whole genome shotgun (WGS) entry which is preliminary data.</text>
</comment>
<dbReference type="SUPFAM" id="SSF54768">
    <property type="entry name" value="dsRNA-binding domain-like"/>
    <property type="match status" value="3"/>
</dbReference>
<feature type="region of interest" description="Disordered" evidence="2">
    <location>
        <begin position="1"/>
        <end position="22"/>
    </location>
</feature>
<evidence type="ECO:0000256" key="1">
    <source>
        <dbReference type="PROSITE-ProRule" id="PRU00266"/>
    </source>
</evidence>
<dbReference type="Pfam" id="PF00035">
    <property type="entry name" value="dsrm"/>
    <property type="match status" value="1"/>
</dbReference>
<dbReference type="Proteomes" id="UP000789572">
    <property type="component" value="Unassembled WGS sequence"/>
</dbReference>
<proteinExistence type="predicted"/>
<protein>
    <submittedName>
        <fullName evidence="4">10396_t:CDS:1</fullName>
    </submittedName>
</protein>
<dbReference type="PROSITE" id="PS50137">
    <property type="entry name" value="DS_RBD"/>
    <property type="match status" value="2"/>
</dbReference>
<dbReference type="AlphaFoldDB" id="A0A9N9G331"/>
<dbReference type="EMBL" id="CAJVPJ010001068">
    <property type="protein sequence ID" value="CAG8573831.1"/>
    <property type="molecule type" value="Genomic_DNA"/>
</dbReference>
<keyword evidence="1" id="KW-0694">RNA-binding</keyword>
<gene>
    <name evidence="4" type="ORF">POCULU_LOCUS6131</name>
</gene>
<dbReference type="InterPro" id="IPR027897">
    <property type="entry name" value="DUF4559"/>
</dbReference>
<dbReference type="CDD" id="cd00048">
    <property type="entry name" value="DSRM_SF"/>
    <property type="match status" value="3"/>
</dbReference>
<evidence type="ECO:0000256" key="2">
    <source>
        <dbReference type="SAM" id="MobiDB-lite"/>
    </source>
</evidence>
<feature type="domain" description="DRBM" evidence="3">
    <location>
        <begin position="184"/>
        <end position="250"/>
    </location>
</feature>
<dbReference type="GO" id="GO:0003723">
    <property type="term" value="F:RNA binding"/>
    <property type="evidence" value="ECO:0007669"/>
    <property type="project" value="UniProtKB-UniRule"/>
</dbReference>
<keyword evidence="5" id="KW-1185">Reference proteome</keyword>
<name>A0A9N9G331_9GLOM</name>
<feature type="domain" description="DRBM" evidence="3">
    <location>
        <begin position="73"/>
        <end position="139"/>
    </location>
</feature>